<evidence type="ECO:0000313" key="15">
    <source>
        <dbReference type="EMBL" id="SPC33765.1"/>
    </source>
</evidence>
<accession>A0A2K5AQ63</accession>
<evidence type="ECO:0000256" key="11">
    <source>
        <dbReference type="ARBA" id="ARBA00023034"/>
    </source>
</evidence>
<dbReference type="InterPro" id="IPR036291">
    <property type="entry name" value="NAD(P)-bd_dom_sf"/>
</dbReference>
<evidence type="ECO:0000256" key="6">
    <source>
        <dbReference type="ARBA" id="ARBA00022692"/>
    </source>
</evidence>
<comment type="similarity">
    <text evidence="4">Belongs to the NAD(P)-dependent epimerase/dehydratase family. UDP-glucuronic acid decarboxylase subfamily.</text>
</comment>
<dbReference type="SUPFAM" id="SSF51735">
    <property type="entry name" value="NAD(P)-binding Rossmann-fold domains"/>
    <property type="match status" value="1"/>
</dbReference>
<dbReference type="KEGG" id="ncv:NCAV_0572"/>
<gene>
    <name evidence="15" type="ORF">NCAV_0572</name>
</gene>
<comment type="subcellular location">
    <subcellularLocation>
        <location evidence="2">Golgi apparatus</location>
        <location evidence="2">Golgi stack membrane</location>
        <topology evidence="2">Single-pass type II membrane protein</topology>
    </subcellularLocation>
</comment>
<dbReference type="EMBL" id="LT981265">
    <property type="protein sequence ID" value="SPC33765.1"/>
    <property type="molecule type" value="Genomic_DNA"/>
</dbReference>
<keyword evidence="6" id="KW-0812">Transmembrane</keyword>
<organism evidence="15 16">
    <name type="scientific">Candidatus Nitrosocaldus cavascurensis</name>
    <dbReference type="NCBI Taxonomy" id="2058097"/>
    <lineage>
        <taxon>Archaea</taxon>
        <taxon>Nitrososphaerota</taxon>
        <taxon>Nitrososphaeria</taxon>
        <taxon>Candidatus Nitrosocaldales</taxon>
        <taxon>Candidatus Nitrosocaldaceae</taxon>
        <taxon>Candidatus Nitrosocaldus</taxon>
    </lineage>
</organism>
<dbReference type="GO" id="GO:0005737">
    <property type="term" value="C:cytoplasm"/>
    <property type="evidence" value="ECO:0007669"/>
    <property type="project" value="TreeGrafter"/>
</dbReference>
<keyword evidence="10" id="KW-0520">NAD</keyword>
<evidence type="ECO:0000256" key="10">
    <source>
        <dbReference type="ARBA" id="ARBA00023027"/>
    </source>
</evidence>
<dbReference type="EC" id="4.1.1.35" evidence="5"/>
<dbReference type="Proteomes" id="UP000236248">
    <property type="component" value="Chromosome NCAV"/>
</dbReference>
<evidence type="ECO:0000256" key="13">
    <source>
        <dbReference type="ARBA" id="ARBA00023239"/>
    </source>
</evidence>
<dbReference type="PANTHER" id="PTHR43078:SF6">
    <property type="entry name" value="UDP-GLUCURONIC ACID DECARBOXYLASE 1"/>
    <property type="match status" value="1"/>
</dbReference>
<sequence>MNYNTNLANSNILVTGGAGFIGSHLVDRLLADNLNIHVIDNLSTGNIAHISRWSSNSSFRFFKLDLVTDAHLLDNALSSNDYFIPSCSKSRCKIE</sequence>
<evidence type="ECO:0000259" key="14">
    <source>
        <dbReference type="Pfam" id="PF16363"/>
    </source>
</evidence>
<name>A0A2K5AQ63_9ARCH</name>
<evidence type="ECO:0000256" key="8">
    <source>
        <dbReference type="ARBA" id="ARBA00022968"/>
    </source>
</evidence>
<comment type="pathway">
    <text evidence="3">Nucleotide-sugar biosynthesis; UDP-alpha-D-xylose biosynthesis; UDP-alpha-D-xylose from UDP-alpha-D-glucuronate: step 1/1.</text>
</comment>
<evidence type="ECO:0000256" key="7">
    <source>
        <dbReference type="ARBA" id="ARBA00022793"/>
    </source>
</evidence>
<dbReference type="GO" id="GO:0070403">
    <property type="term" value="F:NAD+ binding"/>
    <property type="evidence" value="ECO:0007669"/>
    <property type="project" value="InterPro"/>
</dbReference>
<keyword evidence="12" id="KW-0472">Membrane</keyword>
<keyword evidence="7" id="KW-0210">Decarboxylase</keyword>
<evidence type="ECO:0000256" key="9">
    <source>
        <dbReference type="ARBA" id="ARBA00022989"/>
    </source>
</evidence>
<dbReference type="GO" id="GO:0048040">
    <property type="term" value="F:UDP-glucuronate decarboxylase activity"/>
    <property type="evidence" value="ECO:0007669"/>
    <property type="project" value="UniProtKB-EC"/>
</dbReference>
<evidence type="ECO:0000256" key="5">
    <source>
        <dbReference type="ARBA" id="ARBA00012290"/>
    </source>
</evidence>
<evidence type="ECO:0000256" key="1">
    <source>
        <dbReference type="ARBA" id="ARBA00001911"/>
    </source>
</evidence>
<dbReference type="RefSeq" id="WP_103287434.1">
    <property type="nucleotide sequence ID" value="NZ_LT981265.1"/>
</dbReference>
<dbReference type="GeneID" id="99613905"/>
<comment type="cofactor">
    <cofactor evidence="1">
        <name>NAD(+)</name>
        <dbReference type="ChEBI" id="CHEBI:57540"/>
    </cofactor>
</comment>
<proteinExistence type="inferred from homology"/>
<dbReference type="AlphaFoldDB" id="A0A2K5AQ63"/>
<dbReference type="UniPathway" id="UPA00796">
    <property type="reaction ID" value="UER00771"/>
</dbReference>
<feature type="domain" description="NAD(P)-binding" evidence="14">
    <location>
        <begin position="13"/>
        <end position="79"/>
    </location>
</feature>
<dbReference type="InterPro" id="IPR016040">
    <property type="entry name" value="NAD(P)-bd_dom"/>
</dbReference>
<keyword evidence="13" id="KW-0456">Lyase</keyword>
<dbReference type="GO" id="GO:0042732">
    <property type="term" value="P:D-xylose metabolic process"/>
    <property type="evidence" value="ECO:0007669"/>
    <property type="project" value="InterPro"/>
</dbReference>
<dbReference type="Pfam" id="PF16363">
    <property type="entry name" value="GDP_Man_Dehyd"/>
    <property type="match status" value="1"/>
</dbReference>
<keyword evidence="11" id="KW-0333">Golgi apparatus</keyword>
<evidence type="ECO:0000256" key="3">
    <source>
        <dbReference type="ARBA" id="ARBA00005100"/>
    </source>
</evidence>
<keyword evidence="9" id="KW-1133">Transmembrane helix</keyword>
<dbReference type="PANTHER" id="PTHR43078">
    <property type="entry name" value="UDP-GLUCURONIC ACID DECARBOXYLASE-RELATED"/>
    <property type="match status" value="1"/>
</dbReference>
<dbReference type="InterPro" id="IPR044516">
    <property type="entry name" value="UXS-like"/>
</dbReference>
<evidence type="ECO:0000256" key="12">
    <source>
        <dbReference type="ARBA" id="ARBA00023136"/>
    </source>
</evidence>
<reference evidence="16" key="1">
    <citation type="submission" date="2018-01" db="EMBL/GenBank/DDBJ databases">
        <authorList>
            <person name="Kerou L M."/>
        </authorList>
    </citation>
    <scope>NUCLEOTIDE SEQUENCE [LARGE SCALE GENOMIC DNA]</scope>
    <source>
        <strain evidence="16">SCU2</strain>
    </source>
</reference>
<evidence type="ECO:0000256" key="2">
    <source>
        <dbReference type="ARBA" id="ARBA00004447"/>
    </source>
</evidence>
<evidence type="ECO:0000313" key="16">
    <source>
        <dbReference type="Proteomes" id="UP000236248"/>
    </source>
</evidence>
<keyword evidence="8" id="KW-0735">Signal-anchor</keyword>
<protein>
    <recommendedName>
        <fullName evidence="5">UDP-glucuronate decarboxylase</fullName>
        <ecNumber evidence="5">4.1.1.35</ecNumber>
    </recommendedName>
</protein>
<keyword evidence="16" id="KW-1185">Reference proteome</keyword>
<evidence type="ECO:0000256" key="4">
    <source>
        <dbReference type="ARBA" id="ARBA00007505"/>
    </source>
</evidence>
<dbReference type="GO" id="GO:0033320">
    <property type="term" value="P:UDP-D-xylose biosynthetic process"/>
    <property type="evidence" value="ECO:0007669"/>
    <property type="project" value="UniProtKB-UniPathway"/>
</dbReference>
<dbReference type="Gene3D" id="3.40.50.720">
    <property type="entry name" value="NAD(P)-binding Rossmann-like Domain"/>
    <property type="match status" value="1"/>
</dbReference>